<accession>A0A8D8ICQ3</accession>
<dbReference type="EMBL" id="HBUE01243825">
    <property type="protein sequence ID" value="CAG6550821.1"/>
    <property type="molecule type" value="Transcribed_RNA"/>
</dbReference>
<dbReference type="AlphaFoldDB" id="A0A8D8ICQ3"/>
<dbReference type="EMBL" id="HBUE01350921">
    <property type="protein sequence ID" value="CAG6603113.1"/>
    <property type="molecule type" value="Transcribed_RNA"/>
</dbReference>
<organism evidence="2">
    <name type="scientific">Culex pipiens</name>
    <name type="common">House mosquito</name>
    <dbReference type="NCBI Taxonomy" id="7175"/>
    <lineage>
        <taxon>Eukaryota</taxon>
        <taxon>Metazoa</taxon>
        <taxon>Ecdysozoa</taxon>
        <taxon>Arthropoda</taxon>
        <taxon>Hexapoda</taxon>
        <taxon>Insecta</taxon>
        <taxon>Pterygota</taxon>
        <taxon>Neoptera</taxon>
        <taxon>Endopterygota</taxon>
        <taxon>Diptera</taxon>
        <taxon>Nematocera</taxon>
        <taxon>Culicoidea</taxon>
        <taxon>Culicidae</taxon>
        <taxon>Culicinae</taxon>
        <taxon>Culicini</taxon>
        <taxon>Culex</taxon>
        <taxon>Culex</taxon>
    </lineage>
</organism>
<evidence type="ECO:0000313" key="2">
    <source>
        <dbReference type="EMBL" id="CAG6550819.1"/>
    </source>
</evidence>
<keyword evidence="1" id="KW-0472">Membrane</keyword>
<dbReference type="EMBL" id="HBUE01243822">
    <property type="protein sequence ID" value="CAG6550819.1"/>
    <property type="molecule type" value="Transcribed_RNA"/>
</dbReference>
<keyword evidence="1" id="KW-0812">Transmembrane</keyword>
<proteinExistence type="predicted"/>
<reference evidence="2" key="1">
    <citation type="submission" date="2021-05" db="EMBL/GenBank/DDBJ databases">
        <authorList>
            <person name="Alioto T."/>
            <person name="Alioto T."/>
            <person name="Gomez Garrido J."/>
        </authorList>
    </citation>
    <scope>NUCLEOTIDE SEQUENCE</scope>
</reference>
<feature type="transmembrane region" description="Helical" evidence="1">
    <location>
        <begin position="163"/>
        <end position="182"/>
    </location>
</feature>
<evidence type="ECO:0000256" key="1">
    <source>
        <dbReference type="SAM" id="Phobius"/>
    </source>
</evidence>
<protein>
    <submittedName>
        <fullName evidence="2">(northern house mosquito) hypothetical protein</fullName>
    </submittedName>
</protein>
<sequence length="188" mass="21060">MPGTFAHVNTENFDQLTMAVSAGRRTQMYHEESALVILRVHVRGQRHLNVHLQVHRKDQTAVHRVPDGDRGRAQPDQLVVGAPQPRHLLRDARKLPDAGQRFQVRRQTVLAQSRPVVTLRQLLVPTQHKVPRAGQRHKQNVGNFTPHAVQLEGLHPKHHPGTVFLVGLVAVLSLIVVGQIVAVDVHRS</sequence>
<keyword evidence="1" id="KW-1133">Transmembrane helix</keyword>
<dbReference type="EMBL" id="HBUE01350924">
    <property type="protein sequence ID" value="CAG6603115.1"/>
    <property type="molecule type" value="Transcribed_RNA"/>
</dbReference>
<name>A0A8D8ICQ3_CULPI</name>